<dbReference type="PANTHER" id="PTHR46567:SF1">
    <property type="entry name" value="MEDIATOR OF RNA POLYMERASE II TRANSCRIPTION SUBUNIT 12"/>
    <property type="match status" value="1"/>
</dbReference>
<gene>
    <name evidence="2" type="ORF">UCRPA7_4853</name>
</gene>
<sequence>MTTTPENFISPQSWMKHRDAVQTLLSADDENLQAAYRAIDVRNEQLVATSVRTQPAARHVLVKMLDASLQAPMSTDLPTQCWNVSLDKSALVRTLLEWCTSLYRPGFTKVYVSSRLLMVWSTFGLDVTAAVLDFVDADPLKELGRKTSTYHLVAELVRSGLFSVSHYIQWLIARGGLHDPADVAPDGPSSTRLLVELPVHVLTESLKTMRANLLSRAAYSVEDETTDAANAITCLKATLGMPLEDGEVVNRKPMPVVRLAKRIKNSSRALKTEIGAWIRTNVIVELEREQKEAKEGPDMQPTTFNAIRTILEAAEDFVILALFLSNVCRTSNVEILASCADTISYHLPTIEAGGSAKIMFDLLMARLRSIVEEQGIAARPLLASLANLAPKIPGLEALGLQLKQELVRNDRSTAVDACSPVSDNMAARLQDEEGELHEEIEKLLMNGTSLDRNTMNRLFQTVVLRLQSGWEAPDEKHRAYAALLTRLRLFDEKHFDTILTKWIFQLRNMKDRPPIRQLFPLLVSLGCLSFSIILATASSEASHSSSQGPSSKYSQEVVQVMTLPVTSNGLLTPEEAYRFSILQSQVPKSHLTEMLALIRSALTEYASCRSRGEVQNLAFDDPDVRTRLMGLLGSLVLADSNAVSKALAIKSPDPAVVKLIDSITTRLLIPTSTEDTQISFDQILELTNEFTLPFTKLKLSLSLASGDTSFDAQERMQSHLELFSKAMDSAIDARNITWTGMLPCLSPEITQHLKNRAQARFLDILPSAKVAAPVGRSQEQSIQMAENLLSVIDTIIRGGSMGRPPQLVPAMVDKLADMWEILGSGDQASKAAMLSHWLPSLLTFLTLHTSTFDTSKASNEVRAKALLVLSGILQELDAMCLPDTPLPVALSQRVFDLALLLVDNLADDVRLQCVRALRETTSDSRLRYLFSFAPSPSENLMLAHKEKPAPGERPRGTGLLGVNALAWQAQQVPERLTLFTFRRWEILNEPTPNVGENDTSLSLTLFDAIKLQ</sequence>
<dbReference type="RefSeq" id="XP_007915595.1">
    <property type="nucleotide sequence ID" value="XM_007917404.1"/>
</dbReference>
<evidence type="ECO:0000259" key="1">
    <source>
        <dbReference type="Pfam" id="PF25326"/>
    </source>
</evidence>
<organism evidence="2 3">
    <name type="scientific">Phaeoacremonium minimum (strain UCR-PA7)</name>
    <name type="common">Esca disease fungus</name>
    <name type="synonym">Togninia minima</name>
    <dbReference type="NCBI Taxonomy" id="1286976"/>
    <lineage>
        <taxon>Eukaryota</taxon>
        <taxon>Fungi</taxon>
        <taxon>Dikarya</taxon>
        <taxon>Ascomycota</taxon>
        <taxon>Pezizomycotina</taxon>
        <taxon>Sordariomycetes</taxon>
        <taxon>Sordariomycetidae</taxon>
        <taxon>Togniniales</taxon>
        <taxon>Togniniaceae</taxon>
        <taxon>Phaeoacremonium</taxon>
    </lineage>
</organism>
<evidence type="ECO:0000313" key="2">
    <source>
        <dbReference type="EMBL" id="EON99595.1"/>
    </source>
</evidence>
<dbReference type="HOGENOM" id="CLU_002034_0_0_1"/>
<dbReference type="Proteomes" id="UP000014074">
    <property type="component" value="Unassembled WGS sequence"/>
</dbReference>
<feature type="domain" description="SRB8 ARM-like" evidence="1">
    <location>
        <begin position="223"/>
        <end position="411"/>
    </location>
</feature>
<dbReference type="InterPro" id="IPR057344">
    <property type="entry name" value="ARM_SRB8"/>
</dbReference>
<evidence type="ECO:0000313" key="3">
    <source>
        <dbReference type="Proteomes" id="UP000014074"/>
    </source>
</evidence>
<name>R8BJU4_PHAM7</name>
<protein>
    <submittedName>
        <fullName evidence="2">Putative transcription mediator subunit med12 protein</fullName>
    </submittedName>
</protein>
<dbReference type="OrthoDB" id="20828at2759"/>
<dbReference type="Pfam" id="PF25326">
    <property type="entry name" value="ARM_SRB8"/>
    <property type="match status" value="1"/>
</dbReference>
<proteinExistence type="predicted"/>
<keyword evidence="3" id="KW-1185">Reference proteome</keyword>
<accession>R8BJU4</accession>
<dbReference type="eggNOG" id="KOG4522">
    <property type="taxonomic scope" value="Eukaryota"/>
</dbReference>
<dbReference type="PANTHER" id="PTHR46567">
    <property type="entry name" value="MEDIATOR OF RNA POLYMERASE II TRANSCRIPTION SUBUNIT 12"/>
    <property type="match status" value="1"/>
</dbReference>
<dbReference type="AlphaFoldDB" id="R8BJU4"/>
<dbReference type="EMBL" id="KB933141">
    <property type="protein sequence ID" value="EON99595.1"/>
    <property type="molecule type" value="Genomic_DNA"/>
</dbReference>
<dbReference type="KEGG" id="tmn:UCRPA7_4853"/>
<reference evidence="3" key="1">
    <citation type="journal article" date="2013" name="Genome Announc.">
        <title>Draft genome sequence of the ascomycete Phaeoacremonium aleophilum strain UCR-PA7, a causal agent of the esca disease complex in grapevines.</title>
        <authorList>
            <person name="Blanco-Ulate B."/>
            <person name="Rolshausen P."/>
            <person name="Cantu D."/>
        </authorList>
    </citation>
    <scope>NUCLEOTIDE SEQUENCE [LARGE SCALE GENOMIC DNA]</scope>
    <source>
        <strain evidence="3">UCR-PA7</strain>
    </source>
</reference>
<dbReference type="GeneID" id="19325347"/>